<dbReference type="NCBIfam" id="NF033510">
    <property type="entry name" value="Ca_tandemer"/>
    <property type="match status" value="4"/>
</dbReference>
<dbReference type="InterPro" id="IPR044016">
    <property type="entry name" value="Big_13"/>
</dbReference>
<evidence type="ECO:0000259" key="4">
    <source>
        <dbReference type="Pfam" id="PF22783"/>
    </source>
</evidence>
<evidence type="ECO:0000313" key="6">
    <source>
        <dbReference type="Proteomes" id="UP001057991"/>
    </source>
</evidence>
<dbReference type="Proteomes" id="UP001057991">
    <property type="component" value="Chromosome"/>
</dbReference>
<dbReference type="GO" id="GO:0005975">
    <property type="term" value="P:carbohydrate metabolic process"/>
    <property type="evidence" value="ECO:0007669"/>
    <property type="project" value="TreeGrafter"/>
</dbReference>
<feature type="region of interest" description="Disordered" evidence="1">
    <location>
        <begin position="192"/>
        <end position="217"/>
    </location>
</feature>
<dbReference type="Pfam" id="PF22783">
    <property type="entry name" value="BapA_N"/>
    <property type="match status" value="1"/>
</dbReference>
<dbReference type="InterPro" id="IPR013783">
    <property type="entry name" value="Ig-like_fold"/>
</dbReference>
<feature type="domain" description="Bacterial Ig-like" evidence="3">
    <location>
        <begin position="222"/>
        <end position="293"/>
    </location>
</feature>
<feature type="domain" description="Bacterial Ig" evidence="2">
    <location>
        <begin position="426"/>
        <end position="495"/>
    </location>
</feature>
<dbReference type="AlphaFoldDB" id="A0A9Q9HA40"/>
<dbReference type="Gene3D" id="2.60.40.10">
    <property type="entry name" value="Immunoglobulins"/>
    <property type="match status" value="5"/>
</dbReference>
<dbReference type="GO" id="GO:0001681">
    <property type="term" value="F:sialate O-acetylesterase activity"/>
    <property type="evidence" value="ECO:0007669"/>
    <property type="project" value="InterPro"/>
</dbReference>
<dbReference type="InterPro" id="IPR041498">
    <property type="entry name" value="Big_6"/>
</dbReference>
<dbReference type="InterPro" id="IPR039329">
    <property type="entry name" value="SIAE"/>
</dbReference>
<dbReference type="InterPro" id="IPR048051">
    <property type="entry name" value="BapA-like_prefix-like"/>
</dbReference>
<name>A0A9Q9HA40_9RHOB</name>
<dbReference type="Pfam" id="PF17936">
    <property type="entry name" value="Big_6"/>
    <property type="match status" value="2"/>
</dbReference>
<dbReference type="EMBL" id="CP080776">
    <property type="protein sequence ID" value="UWP95496.1"/>
    <property type="molecule type" value="Genomic_DNA"/>
</dbReference>
<protein>
    <recommendedName>
        <fullName evidence="7">RTX toxin</fullName>
    </recommendedName>
</protein>
<accession>A0A9Q9HA40</accession>
<evidence type="ECO:0000259" key="2">
    <source>
        <dbReference type="Pfam" id="PF17936"/>
    </source>
</evidence>
<dbReference type="Pfam" id="PF19077">
    <property type="entry name" value="Big_13"/>
    <property type="match status" value="1"/>
</dbReference>
<reference evidence="5" key="1">
    <citation type="submission" date="2021-08" db="EMBL/GenBank/DDBJ databases">
        <authorList>
            <person name="Nwanade C."/>
            <person name="Wang M."/>
            <person name="Masoudi A."/>
            <person name="Yu Z."/>
            <person name="Liu J."/>
        </authorList>
    </citation>
    <scope>NUCLEOTIDE SEQUENCE</scope>
    <source>
        <strain evidence="5">S056</strain>
    </source>
</reference>
<dbReference type="PANTHER" id="PTHR22901">
    <property type="entry name" value="SIALATE O-ACETYLESTERASE"/>
    <property type="match status" value="1"/>
</dbReference>
<evidence type="ECO:0008006" key="7">
    <source>
        <dbReference type="Google" id="ProtNLM"/>
    </source>
</evidence>
<dbReference type="RefSeq" id="WP_259806091.1">
    <property type="nucleotide sequence ID" value="NZ_CP080776.1"/>
</dbReference>
<feature type="domain" description="Bacterial Ig" evidence="2">
    <location>
        <begin position="317"/>
        <end position="385"/>
    </location>
</feature>
<gene>
    <name evidence="5" type="ORF">K3X48_00325</name>
</gene>
<evidence type="ECO:0000313" key="5">
    <source>
        <dbReference type="EMBL" id="UWP95496.1"/>
    </source>
</evidence>
<feature type="domain" description="Biofilm-associated protein BapA-like prefix-like" evidence="4">
    <location>
        <begin position="42"/>
        <end position="129"/>
    </location>
</feature>
<dbReference type="PANTHER" id="PTHR22901:SF0">
    <property type="entry name" value="SIALATE O-ACETYLESTERASE"/>
    <property type="match status" value="1"/>
</dbReference>
<evidence type="ECO:0000256" key="1">
    <source>
        <dbReference type="SAM" id="MobiDB-lite"/>
    </source>
</evidence>
<evidence type="ECO:0000259" key="3">
    <source>
        <dbReference type="Pfam" id="PF19077"/>
    </source>
</evidence>
<proteinExistence type="predicted"/>
<organism evidence="5 6">
    <name type="scientific">Aliiroseovarius crassostreae</name>
    <dbReference type="NCBI Taxonomy" id="154981"/>
    <lineage>
        <taxon>Bacteria</taxon>
        <taxon>Pseudomonadati</taxon>
        <taxon>Pseudomonadota</taxon>
        <taxon>Alphaproteobacteria</taxon>
        <taxon>Rhodobacterales</taxon>
        <taxon>Paracoccaceae</taxon>
        <taxon>Aliiroseovarius</taxon>
    </lineage>
</organism>
<sequence>MAKKNQGQHIEVGGSMQAINFIVRDHTGFVQHGALIESGISDKLVLGDDGAVSLNIRRSDVREYLRAGENLELYLADGRKIVLEGFFAENGVQENRLYLNEDGVLIEASLDAGGQVTFTEVTAWGKWSHLDALIFPESPVVAEAVVAAEGEEVTQAIGLGLLGAGGGAAAAGIIPAAGALAVGGAVLGGGGDGDGGGDQATQATVDDPEVPVSVGGDDGETVTITGTGEPGATVEVTIGDRTVTTTVGEDGTWTAVFDGDDFPDDGAYTVTVTVTEEDGTVHTPTGPEVTIDTTPPLVDVTHGTVSTNVVVNGEDHSDGVEISGTGEPGAAIVVEIQGVIHSTTVSEDGSWSVTFSPAEIPAGEYETAVVISSSDSFGNTTTITDTLSIDTATSLMLTENAKLADNLSTSAADANVLTHQELSGPDGGLTLTGVAEAGATISVKLGEVTRTVVADSDGNWSVDFSATQIPSGRYETTMTITSTDIHGNTTSMDQTILVDTFVGDLALVTPVAGDDVINASEMASGAVISGQVEAGSTVTVVVAGVTKTVTTDPAGDGRWSVSFSATDLPSGTNDQTVQVSATDMYGNSHTLPAHGIRIDTEVTDMDVTNAYLGQGTGGEAVALGGADTVNAEDLSGGMTFTGTTEKGSSVWVSLDATSNTDPAATWVQASVDPVTGEWEVDFDDSQLPSGEGSATITVRAQDLAGNVGYTSDSFDFDTVAPEAPDANVYQNDADGSISGIYNFDPNVTLEMLNSDGTVGATPGFELNNFYPSTGLPDGSRLVLTETDAAQNSTSTLIVTDNGGAQVDLSASGLSAYNIEALDLLESLEANTVTISEDQLLALSDNSNALTIHGGVQDTVIANGAQDTGTQVQIDGADYNVYTLGDAGGTLYIQEDIHVNTVI</sequence>